<protein>
    <recommendedName>
        <fullName evidence="4">CARDB domain-containing protein</fullName>
    </recommendedName>
</protein>
<feature type="compositionally biased region" description="Acidic residues" evidence="1">
    <location>
        <begin position="1057"/>
        <end position="1138"/>
    </location>
</feature>
<evidence type="ECO:0008006" key="4">
    <source>
        <dbReference type="Google" id="ProtNLM"/>
    </source>
</evidence>
<proteinExistence type="predicted"/>
<dbReference type="OrthoDB" id="205968at2157"/>
<organism evidence="2 3">
    <name type="scientific">Natronococcus pandeyae</name>
    <dbReference type="NCBI Taxonomy" id="2055836"/>
    <lineage>
        <taxon>Archaea</taxon>
        <taxon>Methanobacteriati</taxon>
        <taxon>Methanobacteriota</taxon>
        <taxon>Stenosarchaea group</taxon>
        <taxon>Halobacteria</taxon>
        <taxon>Halobacteriales</taxon>
        <taxon>Natrialbaceae</taxon>
        <taxon>Natronococcus</taxon>
    </lineage>
</organism>
<evidence type="ECO:0000313" key="3">
    <source>
        <dbReference type="Proteomes" id="UP000766904"/>
    </source>
</evidence>
<dbReference type="InterPro" id="IPR013783">
    <property type="entry name" value="Ig-like_fold"/>
</dbReference>
<feature type="region of interest" description="Disordered" evidence="1">
    <location>
        <begin position="1000"/>
        <end position="1153"/>
    </location>
</feature>
<dbReference type="Proteomes" id="UP000766904">
    <property type="component" value="Unassembled WGS sequence"/>
</dbReference>
<comment type="caution">
    <text evidence="2">The sequence shown here is derived from an EMBL/GenBank/DDBJ whole genome shotgun (WGS) entry which is preliminary data.</text>
</comment>
<gene>
    <name evidence="2" type="ORF">CV102_02340</name>
</gene>
<keyword evidence="3" id="KW-1185">Reference proteome</keyword>
<evidence type="ECO:0000313" key="2">
    <source>
        <dbReference type="EMBL" id="TYL40433.1"/>
    </source>
</evidence>
<dbReference type="EMBL" id="PHNJ01000001">
    <property type="protein sequence ID" value="TYL40433.1"/>
    <property type="molecule type" value="Genomic_DNA"/>
</dbReference>
<dbReference type="Gene3D" id="2.60.40.10">
    <property type="entry name" value="Immunoglobulins"/>
    <property type="match status" value="3"/>
</dbReference>
<evidence type="ECO:0000256" key="1">
    <source>
        <dbReference type="SAM" id="MobiDB-lite"/>
    </source>
</evidence>
<reference evidence="2" key="1">
    <citation type="submission" date="2017-11" db="EMBL/GenBank/DDBJ databases">
        <authorList>
            <person name="Kajale S.C."/>
            <person name="Sharma A."/>
        </authorList>
    </citation>
    <scope>NUCLEOTIDE SEQUENCE</scope>
    <source>
        <strain evidence="2">LS1_42</strain>
    </source>
</reference>
<sequence length="1153" mass="124979">MRRRRYLAAGGSLAATLTGGVEAIKRGAANRVRDARENDGSVEVRILETNAPVEGGTLLEGTVELENTGTTSARPTVESFVEGDRHTVRRTSVDAGDTETVEFGGYRTYPVEADDRITVRVETEDDADERAVDVLAVDGLDPAQTTPDREVAVLPGTTVLFEVESDALGEYGGRTQWFVDGEYVGWSMGPWYSAYYGHRGADYWRETFESPGTREVTAAIDGDDETSRATWTVEVTEAGTPAPSIDEQRPADESLEVVRGEPTELELDVSHPGGGLERVVWWLGHADVVLETTDVGGTEDTAAIELERYCHGCPIVVWVIGEHGTVASEGPWVIDEVRDEPDPALEVTITETNDPVDAGELLEVTADVENAADAERSGEVDLIVGHDPELVDSQSVTVDAGDTETVDLEFETAMVRRTQTFPARVKTDDDADERTVEVIGTEDVALDVTITETNAPVQTGEFLEVTAEFENGHDSGLQREAQLVVGHDPDVVETTVVSVDAGDTETVTMGYETALVETDQEFPVRVELEGDADEVPVFVYVDEPPLLVSVLETNDPVAAGDLLEVTAELENTADSETTQEIELVVGHDPQLVDARSVTVDGGDTETVSLEFETALVRRTQEFPVRVEGDDDAAVRDVEVIGTDDADVTVAITESNDPVDAGEVLEVIVDVENDGEAAITKDLEFVVGHDPTVVDTASVRVDPGETETVELSFETATVENDQEFPVRVESAVASDERTVLVRGTTEEELEIEFVDCTRAEVAGRFEDGDDLTVETLFVDSAGVGNAHSGITVGDEIDAPFSGTIRLRIAEETRIADRTDDEVLVELATAGFGSTIGSVIVNWFEPDEVRESNPLDCVDERRPDRPTIFLEDVAPVTADSYEVVFGYENPNALELIGGEFVEGTTPDEPPALEPGAHMFTVEWMPETDDERLVWEVDLEHYLYDETLRAETEPASEYPTLEPATFAVTILDAPDSVSVGEVLEVTAELTNVGDESGETIVQLDTDQQQDVDSRSVSLAPDDSEPVTLTYQPTQEDVGERTVTVSTDDDAASVQVTVTDPEPEEPADEPLDEEEPDETPEEPDEDPPADPPEDGPDEDPPDETPEEGPDEDPPEDPAEDAPDEPTDDQPEESPEDAAEQQPDDQPPAEFPEESSEE</sequence>
<dbReference type="AlphaFoldDB" id="A0A8J8TSB2"/>
<dbReference type="RefSeq" id="WP_148856225.1">
    <property type="nucleotide sequence ID" value="NZ_PHNJ01000001.1"/>
</dbReference>
<accession>A0A8J8TSB2</accession>
<name>A0A8J8TSB2_9EURY</name>